<protein>
    <submittedName>
        <fullName evidence="1">Uncharacterized protein</fullName>
    </submittedName>
</protein>
<keyword evidence="2" id="KW-1185">Reference proteome</keyword>
<gene>
    <name evidence="1" type="ORF">T02_14783</name>
</gene>
<sequence>MGWTPRWGSLWMVHPFVLAPNFVSGGIKFPHVGLSS</sequence>
<name>A0A0V1KHH1_9BILA</name>
<evidence type="ECO:0000313" key="2">
    <source>
        <dbReference type="Proteomes" id="UP000054721"/>
    </source>
</evidence>
<evidence type="ECO:0000313" key="1">
    <source>
        <dbReference type="EMBL" id="KRZ46616.1"/>
    </source>
</evidence>
<accession>A0A0V1KHH1</accession>
<reference evidence="1 2" key="1">
    <citation type="submission" date="2015-05" db="EMBL/GenBank/DDBJ databases">
        <title>Evolution of Trichinella species and genotypes.</title>
        <authorList>
            <person name="Korhonen P.K."/>
            <person name="Edoardo P."/>
            <person name="Giuseppe L.R."/>
            <person name="Gasser R.B."/>
        </authorList>
    </citation>
    <scope>NUCLEOTIDE SEQUENCE [LARGE SCALE GENOMIC DNA]</scope>
    <source>
        <strain evidence="1">ISS10</strain>
    </source>
</reference>
<proteinExistence type="predicted"/>
<dbReference type="Proteomes" id="UP000054721">
    <property type="component" value="Unassembled WGS sequence"/>
</dbReference>
<dbReference type="AlphaFoldDB" id="A0A0V1KHH1"/>
<organism evidence="1 2">
    <name type="scientific">Trichinella nativa</name>
    <dbReference type="NCBI Taxonomy" id="6335"/>
    <lineage>
        <taxon>Eukaryota</taxon>
        <taxon>Metazoa</taxon>
        <taxon>Ecdysozoa</taxon>
        <taxon>Nematoda</taxon>
        <taxon>Enoplea</taxon>
        <taxon>Dorylaimia</taxon>
        <taxon>Trichinellida</taxon>
        <taxon>Trichinellidae</taxon>
        <taxon>Trichinella</taxon>
    </lineage>
</organism>
<dbReference type="EMBL" id="JYDW01002728">
    <property type="protein sequence ID" value="KRZ46616.1"/>
    <property type="molecule type" value="Genomic_DNA"/>
</dbReference>
<comment type="caution">
    <text evidence="1">The sequence shown here is derived from an EMBL/GenBank/DDBJ whole genome shotgun (WGS) entry which is preliminary data.</text>
</comment>